<dbReference type="InterPro" id="IPR002213">
    <property type="entry name" value="UDP_glucos_trans"/>
</dbReference>
<comment type="caution">
    <text evidence="5">The sequence shown here is derived from an EMBL/GenBank/DDBJ whole genome shotgun (WGS) entry which is preliminary data.</text>
</comment>
<dbReference type="InterPro" id="IPR035595">
    <property type="entry name" value="UDP_glycos_trans_CS"/>
</dbReference>
<keyword evidence="3" id="KW-0328">Glycosyltransferase</keyword>
<gene>
    <name evidence="5" type="ORF">PVAP13_3KG331100</name>
</gene>
<dbReference type="Gene3D" id="3.40.50.2000">
    <property type="entry name" value="Glycogen Phosphorylase B"/>
    <property type="match status" value="2"/>
</dbReference>
<dbReference type="EC" id="2.4.1.-" evidence="4"/>
<dbReference type="Proteomes" id="UP000823388">
    <property type="component" value="Chromosome 3K"/>
</dbReference>
<dbReference type="PROSITE" id="PS00375">
    <property type="entry name" value="UDPGT"/>
    <property type="match status" value="1"/>
</dbReference>
<dbReference type="CDD" id="cd03784">
    <property type="entry name" value="GT1_Gtf-like"/>
    <property type="match status" value="1"/>
</dbReference>
<dbReference type="PANTHER" id="PTHR48048:SF85">
    <property type="entry name" value="GLYCOSYLTRANSFERASE"/>
    <property type="match status" value="1"/>
</dbReference>
<sequence>MKKTVVLYPGLSVSHFVPMVQLADVLLAEGYAVVVAYIDPTVKGGMGLPAVVDRLAASKPSVAFHRLPRIQDGRAFAHGADFLASYHDYVGKFDEHLRDLLLSMPPGSVHALVVDMMSVGVLGSVAGELGIPGYTFFPCSASTLATSVQVLAIRAEGRPSLGELGDAPLHFRGVPPVPASHLTEEVYQDPGSEAYRAMANMFSGIREAHGILANTFGSLEPRAVGALGDPRFSPKMPPLYCVGPLVAGSGEAKEEGKHECLAWLDEQPERSVVYLCFGGIGAGNHSAEQLKEMAIGLEKSGHRFLWVVRAPPPDDDTDQPFDPTADPDLDALLPEGFLGRTRGRGLVVKLWAPQAEVLRHAATGAFVTHCGWNSVLEGITAGVPMLCWPLYAEQKMNKTFMVEEYGVGVEVLGWQQGMVKAGELEAKVRLVMEGEEGERLRARVAEHREAAALARKDGGSSRAAFGQFLSDAGSLAQPLTRPYTCASG</sequence>
<dbReference type="Pfam" id="PF00201">
    <property type="entry name" value="UDPGT"/>
    <property type="match status" value="1"/>
</dbReference>
<accession>A0A8T0UU11</accession>
<dbReference type="AlphaFoldDB" id="A0A8T0UU11"/>
<evidence type="ECO:0000256" key="2">
    <source>
        <dbReference type="ARBA" id="ARBA00022679"/>
    </source>
</evidence>
<dbReference type="EMBL" id="CM029041">
    <property type="protein sequence ID" value="KAG2626230.1"/>
    <property type="molecule type" value="Genomic_DNA"/>
</dbReference>
<reference evidence="5" key="1">
    <citation type="submission" date="2020-05" db="EMBL/GenBank/DDBJ databases">
        <title>WGS assembly of Panicum virgatum.</title>
        <authorList>
            <person name="Lovell J.T."/>
            <person name="Jenkins J."/>
            <person name="Shu S."/>
            <person name="Juenger T.E."/>
            <person name="Schmutz J."/>
        </authorList>
    </citation>
    <scope>NUCLEOTIDE SEQUENCE</scope>
    <source>
        <strain evidence="5">AP13</strain>
    </source>
</reference>
<evidence type="ECO:0000256" key="1">
    <source>
        <dbReference type="ARBA" id="ARBA00009995"/>
    </source>
</evidence>
<dbReference type="InterPro" id="IPR050481">
    <property type="entry name" value="UDP-glycosyltransf_plant"/>
</dbReference>
<name>A0A8T0UU11_PANVG</name>
<proteinExistence type="inferred from homology"/>
<organism evidence="5 6">
    <name type="scientific">Panicum virgatum</name>
    <name type="common">Blackwell switchgrass</name>
    <dbReference type="NCBI Taxonomy" id="38727"/>
    <lineage>
        <taxon>Eukaryota</taxon>
        <taxon>Viridiplantae</taxon>
        <taxon>Streptophyta</taxon>
        <taxon>Embryophyta</taxon>
        <taxon>Tracheophyta</taxon>
        <taxon>Spermatophyta</taxon>
        <taxon>Magnoliopsida</taxon>
        <taxon>Liliopsida</taxon>
        <taxon>Poales</taxon>
        <taxon>Poaceae</taxon>
        <taxon>PACMAD clade</taxon>
        <taxon>Panicoideae</taxon>
        <taxon>Panicodae</taxon>
        <taxon>Paniceae</taxon>
        <taxon>Panicinae</taxon>
        <taxon>Panicum</taxon>
        <taxon>Panicum sect. Hiantes</taxon>
    </lineage>
</organism>
<comment type="similarity">
    <text evidence="1 3">Belongs to the UDP-glycosyltransferase family.</text>
</comment>
<keyword evidence="2 3" id="KW-0808">Transferase</keyword>
<evidence type="ECO:0000313" key="5">
    <source>
        <dbReference type="EMBL" id="KAG2626230.1"/>
    </source>
</evidence>
<protein>
    <recommendedName>
        <fullName evidence="4">Glycosyltransferase</fullName>
        <ecNumber evidence="4">2.4.1.-</ecNumber>
    </recommendedName>
</protein>
<evidence type="ECO:0000313" key="6">
    <source>
        <dbReference type="Proteomes" id="UP000823388"/>
    </source>
</evidence>
<dbReference type="GO" id="GO:0035251">
    <property type="term" value="F:UDP-glucosyltransferase activity"/>
    <property type="evidence" value="ECO:0007669"/>
    <property type="project" value="InterPro"/>
</dbReference>
<dbReference type="FunFam" id="3.40.50.2000:FF:000020">
    <property type="entry name" value="Glycosyltransferase"/>
    <property type="match status" value="1"/>
</dbReference>
<evidence type="ECO:0000256" key="3">
    <source>
        <dbReference type="RuleBase" id="RU003718"/>
    </source>
</evidence>
<dbReference type="SUPFAM" id="SSF53756">
    <property type="entry name" value="UDP-Glycosyltransferase/glycogen phosphorylase"/>
    <property type="match status" value="1"/>
</dbReference>
<dbReference type="OrthoDB" id="598145at2759"/>
<dbReference type="PANTHER" id="PTHR48048">
    <property type="entry name" value="GLYCOSYLTRANSFERASE"/>
    <property type="match status" value="1"/>
</dbReference>
<evidence type="ECO:0000256" key="4">
    <source>
        <dbReference type="RuleBase" id="RU362057"/>
    </source>
</evidence>
<keyword evidence="6" id="KW-1185">Reference proteome</keyword>